<sequence length="499" mass="56299">MEMTSSAPVTGPTDQDPEDDQEDAVQRKSSRSRRPNTMLQPEHKKSLALVEIDNLLRKGGKSLKDFDGMPLPDSNAIQGLTNRLLNEELNYDRCSLQTECSELLQKLNVDQRKAFDAITESVNGQLGKLIFVNGYGGTGKTFLWKAITTSLRSEGKIVLAVASSGIAALLLPGGRTAHSRFHIPLNINNESTCNIKQGTFLAELLNRTSLIIWDEAPMTNKHCFEAPDKSLRDILRSTDDKRENKPFGGMTVVMGGDFRKILPVVPKGRRSHIIDTSLKRSYLWKHFEEIKLTQNMRLTAHTNCKEEQKKTKEFAEWILSIGDGLAGDKDDESWIKIPKDLILQRGENEMETIVNSTYPELTLKYNNREYLEERAILCPRNEMVDEINSYVMSQIPGEETTYLSSDTVCKAISAQESDDQMYPKEFLNSLKFSGTPNHELRLKVGLPIMLLRNINQSAGLCNGTRLTITQLGKWFIEAQIITGTNIGNKRHELFNYEAK</sequence>
<comment type="similarity">
    <text evidence="1">Belongs to the helicase family.</text>
</comment>
<keyword evidence="1" id="KW-0347">Helicase</keyword>
<keyword evidence="1" id="KW-0547">Nucleotide-binding</keyword>
<dbReference type="GO" id="GO:0016787">
    <property type="term" value="F:hydrolase activity"/>
    <property type="evidence" value="ECO:0007669"/>
    <property type="project" value="UniProtKB-KW"/>
</dbReference>
<dbReference type="PANTHER" id="PTHR10492:SF101">
    <property type="entry name" value="ATP-DEPENDENT DNA HELICASE"/>
    <property type="match status" value="1"/>
</dbReference>
<evidence type="ECO:0000256" key="1">
    <source>
        <dbReference type="RuleBase" id="RU363044"/>
    </source>
</evidence>
<keyword evidence="1" id="KW-0227">DNA damage</keyword>
<evidence type="ECO:0000259" key="4">
    <source>
        <dbReference type="Pfam" id="PF21530"/>
    </source>
</evidence>
<dbReference type="SUPFAM" id="SSF52540">
    <property type="entry name" value="P-loop containing nucleoside triphosphate hydrolases"/>
    <property type="match status" value="2"/>
</dbReference>
<dbReference type="EC" id="5.6.2.3" evidence="1"/>
<organism evidence="5 6">
    <name type="scientific">Paspalum notatum var. saurae</name>
    <dbReference type="NCBI Taxonomy" id="547442"/>
    <lineage>
        <taxon>Eukaryota</taxon>
        <taxon>Viridiplantae</taxon>
        <taxon>Streptophyta</taxon>
        <taxon>Embryophyta</taxon>
        <taxon>Tracheophyta</taxon>
        <taxon>Spermatophyta</taxon>
        <taxon>Magnoliopsida</taxon>
        <taxon>Liliopsida</taxon>
        <taxon>Poales</taxon>
        <taxon>Poaceae</taxon>
        <taxon>PACMAD clade</taxon>
        <taxon>Panicoideae</taxon>
        <taxon>Andropogonodae</taxon>
        <taxon>Paspaleae</taxon>
        <taxon>Paspalinae</taxon>
        <taxon>Paspalum</taxon>
    </lineage>
</organism>
<evidence type="ECO:0000259" key="3">
    <source>
        <dbReference type="Pfam" id="PF05970"/>
    </source>
</evidence>
<dbReference type="GO" id="GO:0000723">
    <property type="term" value="P:telomere maintenance"/>
    <property type="evidence" value="ECO:0007669"/>
    <property type="project" value="InterPro"/>
</dbReference>
<feature type="domain" description="DNA helicase Pif1-like DEAD-box helicase" evidence="3">
    <location>
        <begin position="106"/>
        <end position="330"/>
    </location>
</feature>
<evidence type="ECO:0000256" key="2">
    <source>
        <dbReference type="SAM" id="MobiDB-lite"/>
    </source>
</evidence>
<protein>
    <recommendedName>
        <fullName evidence="1">ATP-dependent DNA helicase</fullName>
        <ecNumber evidence="1">5.6.2.3</ecNumber>
    </recommendedName>
</protein>
<reference evidence="5 6" key="1">
    <citation type="submission" date="2024-02" db="EMBL/GenBank/DDBJ databases">
        <title>High-quality chromosome-scale genome assembly of Pensacola bahiagrass (Paspalum notatum Flugge var. saurae).</title>
        <authorList>
            <person name="Vega J.M."/>
            <person name="Podio M."/>
            <person name="Orjuela J."/>
            <person name="Siena L.A."/>
            <person name="Pessino S.C."/>
            <person name="Combes M.C."/>
            <person name="Mariac C."/>
            <person name="Albertini E."/>
            <person name="Pupilli F."/>
            <person name="Ortiz J.P.A."/>
            <person name="Leblanc O."/>
        </authorList>
    </citation>
    <scope>NUCLEOTIDE SEQUENCE [LARGE SCALE GENOMIC DNA]</scope>
    <source>
        <strain evidence="5">R1</strain>
        <tissue evidence="5">Leaf</tissue>
    </source>
</reference>
<dbReference type="Pfam" id="PF21530">
    <property type="entry name" value="Pif1_2B_dom"/>
    <property type="match status" value="1"/>
</dbReference>
<dbReference type="EMBL" id="CP144752">
    <property type="protein sequence ID" value="WVZ88341.1"/>
    <property type="molecule type" value="Genomic_DNA"/>
</dbReference>
<dbReference type="Gene3D" id="3.40.50.300">
    <property type="entry name" value="P-loop containing nucleotide triphosphate hydrolases"/>
    <property type="match status" value="1"/>
</dbReference>
<dbReference type="GO" id="GO:0043139">
    <property type="term" value="F:5'-3' DNA helicase activity"/>
    <property type="evidence" value="ECO:0007669"/>
    <property type="project" value="UniProtKB-EC"/>
</dbReference>
<dbReference type="InterPro" id="IPR049163">
    <property type="entry name" value="Pif1-like_2B_dom"/>
</dbReference>
<comment type="cofactor">
    <cofactor evidence="1">
        <name>Mg(2+)</name>
        <dbReference type="ChEBI" id="CHEBI:18420"/>
    </cofactor>
</comment>
<proteinExistence type="inferred from homology"/>
<dbReference type="PANTHER" id="PTHR10492">
    <property type="match status" value="1"/>
</dbReference>
<comment type="catalytic activity">
    <reaction evidence="1">
        <text>ATP + H2O = ADP + phosphate + H(+)</text>
        <dbReference type="Rhea" id="RHEA:13065"/>
        <dbReference type="ChEBI" id="CHEBI:15377"/>
        <dbReference type="ChEBI" id="CHEBI:15378"/>
        <dbReference type="ChEBI" id="CHEBI:30616"/>
        <dbReference type="ChEBI" id="CHEBI:43474"/>
        <dbReference type="ChEBI" id="CHEBI:456216"/>
        <dbReference type="EC" id="5.6.2.3"/>
    </reaction>
</comment>
<dbReference type="Pfam" id="PF05970">
    <property type="entry name" value="PIF1"/>
    <property type="match status" value="1"/>
</dbReference>
<dbReference type="InterPro" id="IPR010285">
    <property type="entry name" value="DNA_helicase_pif1-like_DEAD"/>
</dbReference>
<keyword evidence="6" id="KW-1185">Reference proteome</keyword>
<accession>A0AAQ3X7D3</accession>
<dbReference type="AlphaFoldDB" id="A0AAQ3X7D3"/>
<dbReference type="GO" id="GO:0005524">
    <property type="term" value="F:ATP binding"/>
    <property type="evidence" value="ECO:0007669"/>
    <property type="project" value="UniProtKB-KW"/>
</dbReference>
<name>A0AAQ3X7D3_PASNO</name>
<keyword evidence="1" id="KW-0233">DNA recombination</keyword>
<dbReference type="Proteomes" id="UP001341281">
    <property type="component" value="Chromosome 08"/>
</dbReference>
<dbReference type="GO" id="GO:0006310">
    <property type="term" value="P:DNA recombination"/>
    <property type="evidence" value="ECO:0007669"/>
    <property type="project" value="UniProtKB-KW"/>
</dbReference>
<dbReference type="InterPro" id="IPR027417">
    <property type="entry name" value="P-loop_NTPase"/>
</dbReference>
<gene>
    <name evidence="5" type="ORF">U9M48_034875</name>
</gene>
<keyword evidence="1" id="KW-0067">ATP-binding</keyword>
<feature type="region of interest" description="Disordered" evidence="2">
    <location>
        <begin position="1"/>
        <end position="44"/>
    </location>
</feature>
<evidence type="ECO:0000313" key="5">
    <source>
        <dbReference type="EMBL" id="WVZ88341.1"/>
    </source>
</evidence>
<feature type="domain" description="DNA helicase Pif1-like 2B" evidence="4">
    <location>
        <begin position="425"/>
        <end position="471"/>
    </location>
</feature>
<keyword evidence="1" id="KW-0234">DNA repair</keyword>
<keyword evidence="1" id="KW-0378">Hydrolase</keyword>
<evidence type="ECO:0000313" key="6">
    <source>
        <dbReference type="Proteomes" id="UP001341281"/>
    </source>
</evidence>
<dbReference type="GO" id="GO:0006281">
    <property type="term" value="P:DNA repair"/>
    <property type="evidence" value="ECO:0007669"/>
    <property type="project" value="UniProtKB-KW"/>
</dbReference>